<dbReference type="GO" id="GO:0016020">
    <property type="term" value="C:membrane"/>
    <property type="evidence" value="ECO:0007669"/>
    <property type="project" value="UniProtKB-SubCell"/>
</dbReference>
<evidence type="ECO:0000313" key="7">
    <source>
        <dbReference type="EMBL" id="JAP95884.1"/>
    </source>
</evidence>
<keyword evidence="3 6" id="KW-0812">Transmembrane</keyword>
<proteinExistence type="predicted"/>
<comment type="subcellular location">
    <subcellularLocation>
        <location evidence="1">Membrane</location>
        <topology evidence="1">Multi-pass membrane protein</topology>
    </subcellularLocation>
</comment>
<keyword evidence="5 6" id="KW-0472">Membrane</keyword>
<sequence>DQARQFIQFNQLALDIIFLIVPLVNGIVVDENWRLVMFITSTIGLINMFSIIQFPIMKREKQKGKFDVWGFVLLFFGVGALDISFTMLAKFDYLAFGLLILLAIVLIVVFFMVEKKHENPILPLKVMKNPIVEY</sequence>
<evidence type="ECO:0000256" key="5">
    <source>
        <dbReference type="ARBA" id="ARBA00023136"/>
    </source>
</evidence>
<feature type="transmembrane region" description="Helical" evidence="6">
    <location>
        <begin position="35"/>
        <end position="56"/>
    </location>
</feature>
<evidence type="ECO:0000256" key="2">
    <source>
        <dbReference type="ARBA" id="ARBA00022448"/>
    </source>
</evidence>
<organism evidence="7">
    <name type="scientific">Trepomonas sp. PC1</name>
    <dbReference type="NCBI Taxonomy" id="1076344"/>
    <lineage>
        <taxon>Eukaryota</taxon>
        <taxon>Metamonada</taxon>
        <taxon>Diplomonadida</taxon>
        <taxon>Hexamitidae</taxon>
        <taxon>Hexamitinae</taxon>
        <taxon>Trepomonas</taxon>
    </lineage>
</organism>
<accession>A0A146KJ55</accession>
<reference evidence="7" key="1">
    <citation type="submission" date="2015-07" db="EMBL/GenBank/DDBJ databases">
        <title>Adaptation to a free-living lifestyle via gene acquisitions in the diplomonad Trepomonas sp. PC1.</title>
        <authorList>
            <person name="Xu F."/>
            <person name="Jerlstrom-Hultqvist J."/>
            <person name="Kolisko M."/>
            <person name="Simpson A.G.B."/>
            <person name="Roger A.J."/>
            <person name="Svard S.G."/>
            <person name="Andersson J.O."/>
        </authorList>
    </citation>
    <scope>NUCLEOTIDE SEQUENCE</scope>
    <source>
        <strain evidence="7">PC1</strain>
    </source>
</reference>
<evidence type="ECO:0000256" key="3">
    <source>
        <dbReference type="ARBA" id="ARBA00022692"/>
    </source>
</evidence>
<protein>
    <submittedName>
        <fullName evidence="7">Major facilitator superfamily protein</fullName>
    </submittedName>
</protein>
<feature type="transmembrane region" description="Helical" evidence="6">
    <location>
        <begin position="68"/>
        <end position="87"/>
    </location>
</feature>
<feature type="non-terminal residue" evidence="7">
    <location>
        <position position="134"/>
    </location>
</feature>
<dbReference type="EMBL" id="GDID01000722">
    <property type="protein sequence ID" value="JAP95884.1"/>
    <property type="molecule type" value="Transcribed_RNA"/>
</dbReference>
<keyword evidence="4 6" id="KW-1133">Transmembrane helix</keyword>
<gene>
    <name evidence="7" type="ORF">TPC1_10970</name>
</gene>
<evidence type="ECO:0000256" key="4">
    <source>
        <dbReference type="ARBA" id="ARBA00022989"/>
    </source>
</evidence>
<evidence type="ECO:0000256" key="1">
    <source>
        <dbReference type="ARBA" id="ARBA00004141"/>
    </source>
</evidence>
<dbReference type="AlphaFoldDB" id="A0A146KJ55"/>
<feature type="transmembrane region" description="Helical" evidence="6">
    <location>
        <begin position="93"/>
        <end position="113"/>
    </location>
</feature>
<dbReference type="PANTHER" id="PTHR42718">
    <property type="entry name" value="MAJOR FACILITATOR SUPERFAMILY MULTIDRUG TRANSPORTER MFSC"/>
    <property type="match status" value="1"/>
</dbReference>
<feature type="transmembrane region" description="Helical" evidence="6">
    <location>
        <begin position="12"/>
        <end position="29"/>
    </location>
</feature>
<feature type="non-terminal residue" evidence="7">
    <location>
        <position position="1"/>
    </location>
</feature>
<name>A0A146KJ55_9EUKA</name>
<evidence type="ECO:0000256" key="6">
    <source>
        <dbReference type="SAM" id="Phobius"/>
    </source>
</evidence>
<keyword evidence="2" id="KW-0813">Transport</keyword>
<dbReference type="PANTHER" id="PTHR42718:SF9">
    <property type="entry name" value="MAJOR FACILITATOR SUPERFAMILY MULTIDRUG TRANSPORTER MFSC"/>
    <property type="match status" value="1"/>
</dbReference>